<keyword evidence="2" id="KW-1185">Reference proteome</keyword>
<dbReference type="RefSeq" id="WP_378209245.1">
    <property type="nucleotide sequence ID" value="NZ_JBHLZP010000275.1"/>
</dbReference>
<comment type="caution">
    <text evidence="1">The sequence shown here is derived from an EMBL/GenBank/DDBJ whole genome shotgun (WGS) entry which is preliminary data.</text>
</comment>
<dbReference type="EMBL" id="JBHLZP010000275">
    <property type="protein sequence ID" value="MFB9836426.1"/>
    <property type="molecule type" value="Genomic_DNA"/>
</dbReference>
<accession>A0ABV5YMZ6</accession>
<sequence length="134" mass="14653">MRGVLKADMLYRARQLTRGGARPLFTDLHPAMRWRLDVPAIDYRIDVTGHGLCLMPCLFVRSTVPPISADEPPSPACPARGTATLWETEPPTGGEAIVALIGRRKAALLGCPDRPRRWTWPNGSASLPERSPGT</sequence>
<reference evidence="1 2" key="1">
    <citation type="submission" date="2024-09" db="EMBL/GenBank/DDBJ databases">
        <authorList>
            <person name="Sun Q."/>
            <person name="Mori K."/>
        </authorList>
    </citation>
    <scope>NUCLEOTIDE SEQUENCE [LARGE SCALE GENOMIC DNA]</scope>
    <source>
        <strain evidence="1 2">TBRC 0563</strain>
    </source>
</reference>
<evidence type="ECO:0000313" key="1">
    <source>
        <dbReference type="EMBL" id="MFB9836426.1"/>
    </source>
</evidence>
<evidence type="ECO:0000313" key="2">
    <source>
        <dbReference type="Proteomes" id="UP001589627"/>
    </source>
</evidence>
<name>A0ABV5YMZ6_9ACTN</name>
<gene>
    <name evidence="1" type="ORF">ACFFNX_30055</name>
</gene>
<proteinExistence type="predicted"/>
<organism evidence="1 2">
    <name type="scientific">Actinoallomurus acaciae</name>
    <dbReference type="NCBI Taxonomy" id="502577"/>
    <lineage>
        <taxon>Bacteria</taxon>
        <taxon>Bacillati</taxon>
        <taxon>Actinomycetota</taxon>
        <taxon>Actinomycetes</taxon>
        <taxon>Streptosporangiales</taxon>
        <taxon>Thermomonosporaceae</taxon>
        <taxon>Actinoallomurus</taxon>
    </lineage>
</organism>
<protein>
    <submittedName>
        <fullName evidence="1">Uncharacterized protein</fullName>
    </submittedName>
</protein>
<dbReference type="Proteomes" id="UP001589627">
    <property type="component" value="Unassembled WGS sequence"/>
</dbReference>